<evidence type="ECO:0000256" key="1">
    <source>
        <dbReference type="SAM" id="SignalP"/>
    </source>
</evidence>
<sequence>MPEKILLLLIAIAANFEWFALGEMRFDYCDSTLCPQSGRTHIACRNTGFHNAQCGSEFKTEDLDERDVRRIL</sequence>
<organism evidence="2">
    <name type="scientific">Hyalomma excavatum</name>
    <dbReference type="NCBI Taxonomy" id="257692"/>
    <lineage>
        <taxon>Eukaryota</taxon>
        <taxon>Metazoa</taxon>
        <taxon>Ecdysozoa</taxon>
        <taxon>Arthropoda</taxon>
        <taxon>Chelicerata</taxon>
        <taxon>Arachnida</taxon>
        <taxon>Acari</taxon>
        <taxon>Parasitiformes</taxon>
        <taxon>Ixodida</taxon>
        <taxon>Ixodoidea</taxon>
        <taxon>Ixodidae</taxon>
        <taxon>Hyalomminae</taxon>
        <taxon>Hyalomma</taxon>
    </lineage>
</organism>
<name>A0A131XMD0_9ACAR</name>
<proteinExistence type="evidence at transcript level"/>
<feature type="chain" id="PRO_5007283947" evidence="1">
    <location>
        <begin position="23"/>
        <end position="72"/>
    </location>
</feature>
<reference evidence="2" key="1">
    <citation type="journal article" date="2017" name="Ticks Tick Borne Dis.">
        <title>An insight into the sialome of Hyalomma excavatum.</title>
        <authorList>
            <person name="Ribeiro J.M."/>
            <person name="Slovak M."/>
            <person name="Francischetti I.M."/>
        </authorList>
    </citation>
    <scope>NUCLEOTIDE SEQUENCE</scope>
    <source>
        <strain evidence="2">Samish</strain>
        <tissue evidence="2">Salivary glands</tissue>
    </source>
</reference>
<feature type="non-terminal residue" evidence="2">
    <location>
        <position position="72"/>
    </location>
</feature>
<accession>A0A131XMD0</accession>
<evidence type="ECO:0000313" key="2">
    <source>
        <dbReference type="EMBL" id="JAP67290.1"/>
    </source>
</evidence>
<feature type="signal peptide" evidence="1">
    <location>
        <begin position="1"/>
        <end position="22"/>
    </location>
</feature>
<dbReference type="AlphaFoldDB" id="A0A131XMD0"/>
<dbReference type="EMBL" id="GEFH01001291">
    <property type="protein sequence ID" value="JAP67290.1"/>
    <property type="molecule type" value="mRNA"/>
</dbReference>
<keyword evidence="1" id="KW-0732">Signal</keyword>
<protein>
    <submittedName>
        <fullName evidence="2">Putative secreted protein</fullName>
    </submittedName>
</protein>